<dbReference type="InterPro" id="IPR001680">
    <property type="entry name" value="WD40_rpt"/>
</dbReference>
<dbReference type="AlphaFoldDB" id="A0A0S7BK14"/>
<protein>
    <submittedName>
        <fullName evidence="5">Protein containg FOG: WD40 repeat</fullName>
    </submittedName>
</protein>
<dbReference type="RefSeq" id="WP_075073794.1">
    <property type="nucleotide sequence ID" value="NZ_DF967972.1"/>
</dbReference>
<dbReference type="PROSITE" id="PS50082">
    <property type="entry name" value="WD_REPEATS_2"/>
    <property type="match status" value="4"/>
</dbReference>
<dbReference type="PANTHER" id="PTHR22847">
    <property type="entry name" value="WD40 REPEAT PROTEIN"/>
    <property type="match status" value="1"/>
</dbReference>
<dbReference type="Proteomes" id="UP000055060">
    <property type="component" value="Unassembled WGS sequence"/>
</dbReference>
<evidence type="ECO:0000259" key="4">
    <source>
        <dbReference type="Pfam" id="PF12894"/>
    </source>
</evidence>
<feature type="repeat" description="WD" evidence="3">
    <location>
        <begin position="479"/>
        <end position="510"/>
    </location>
</feature>
<keyword evidence="1 3" id="KW-0853">WD repeat</keyword>
<evidence type="ECO:0000313" key="5">
    <source>
        <dbReference type="EMBL" id="GAP14546.1"/>
    </source>
</evidence>
<feature type="repeat" description="WD" evidence="3">
    <location>
        <begin position="561"/>
        <end position="602"/>
    </location>
</feature>
<evidence type="ECO:0000256" key="1">
    <source>
        <dbReference type="ARBA" id="ARBA00022574"/>
    </source>
</evidence>
<dbReference type="PANTHER" id="PTHR22847:SF637">
    <property type="entry name" value="WD REPEAT DOMAIN 5B"/>
    <property type="match status" value="1"/>
</dbReference>
<sequence>MPTFQDHYEQIKNLLSSAQPDIQLPADLQAFLLQAGAVQALFEDASEAAIGLLENSARACPAPEAARQAAQALHTLATQGNSAARESLYRLALEDGSAQAVEWIRDEKIPSPLVWQNRCFAFQFLPLPEYLGDDPHLEKLLHVYLTQVPPVLQEQLAARATKLGLEHWTEIADALLTATDEKLAILIDHYHGYTQHEKNDVRFWLTDRAQKGSVPTQNALCELFLNEDDGEAGRLAVQHGFQPTHPERRALFLFLTEQWDAYEVLDFTHQRLNAAYESAGPGLRQRILSHSRLSGHTEWLQSLGDAHRRRWLKDMSDADWRSVLRQFESKQDWRAAWRMITHAPPLWAAQLIGILQSAGWKPETQSEELEFLDLVSLANRALRETPEICVAKVLKTPALDISAVAMRSDGRMLATGGSDQRLYLWDLPSGERRGDVISSPVPGARALALSPDGEFLAAAFSDQGIRIYRIQDGHLVKTLAGHTGWIRSISIHPDGRTLFSASFDGTLRAWRFPLGPEYSRLQPNMGELFAAATDAAGDVLLLSGQQVQTWRWPQGEMLQNLPASPETTLQLALAADAPLLAGYSRDHTLRVWNYSSGRLLSQIHTPDLTVTALCLSPQADFILGGDKDGAITVWNTSTGEILQSMQVHEKTITGLHWFAGAYILSASQEGRLILWDARLLRWLRQPIDQMNNPILGEIQSMDAEKNHSSGVKAWLAFLMELIRWKNRFDIQLEEIHSIRLDEFDIEL</sequence>
<dbReference type="OrthoDB" id="153092at2"/>
<dbReference type="InterPro" id="IPR024977">
    <property type="entry name" value="Apc4-like_WD40_dom"/>
</dbReference>
<dbReference type="EMBL" id="DF967972">
    <property type="protein sequence ID" value="GAP14546.1"/>
    <property type="molecule type" value="Genomic_DNA"/>
</dbReference>
<evidence type="ECO:0000256" key="3">
    <source>
        <dbReference type="PROSITE-ProRule" id="PRU00221"/>
    </source>
</evidence>
<dbReference type="SMART" id="SM00320">
    <property type="entry name" value="WD40"/>
    <property type="match status" value="6"/>
</dbReference>
<gene>
    <name evidence="5" type="ORF">LARV_02319</name>
</gene>
<evidence type="ECO:0000313" key="6">
    <source>
        <dbReference type="Proteomes" id="UP000055060"/>
    </source>
</evidence>
<feature type="domain" description="Anaphase-promoting complex subunit 4-like WD40" evidence="4">
    <location>
        <begin position="585"/>
        <end position="657"/>
    </location>
</feature>
<proteinExistence type="predicted"/>
<name>A0A0S7BK14_9CHLR</name>
<dbReference type="STRING" id="360412.LARV_02319"/>
<feature type="repeat" description="WD" evidence="3">
    <location>
        <begin position="394"/>
        <end position="435"/>
    </location>
</feature>
<dbReference type="Pfam" id="PF00400">
    <property type="entry name" value="WD40"/>
    <property type="match status" value="3"/>
</dbReference>
<organism evidence="5">
    <name type="scientific">Longilinea arvoryzae</name>
    <dbReference type="NCBI Taxonomy" id="360412"/>
    <lineage>
        <taxon>Bacteria</taxon>
        <taxon>Bacillati</taxon>
        <taxon>Chloroflexota</taxon>
        <taxon>Anaerolineae</taxon>
        <taxon>Anaerolineales</taxon>
        <taxon>Anaerolineaceae</taxon>
        <taxon>Longilinea</taxon>
    </lineage>
</organism>
<reference evidence="5" key="1">
    <citation type="submission" date="2015-07" db="EMBL/GenBank/DDBJ databases">
        <title>Draft Genome Sequences of Anaerolinea thermolimosa IMO-1, Bellilinea caldifistulae GOMI-1, Leptolinea tardivitalis YMTK-2, Levilinea saccharolytica KIBI-1,Longilinea arvoryzae KOME-1, Previously Described as Members of the Anaerolineaceae (Chloroflexi).</title>
        <authorList>
            <person name="Sekiguchi Y."/>
            <person name="Ohashi A."/>
            <person name="Matsuura N."/>
            <person name="Tourlousse M.D."/>
        </authorList>
    </citation>
    <scope>NUCLEOTIDE SEQUENCE [LARGE SCALE GENOMIC DNA]</scope>
    <source>
        <strain evidence="5">KOME-1</strain>
    </source>
</reference>
<dbReference type="InterPro" id="IPR011047">
    <property type="entry name" value="Quinoprotein_ADH-like_sf"/>
</dbReference>
<dbReference type="SUPFAM" id="SSF50998">
    <property type="entry name" value="Quinoprotein alcohol dehydrogenase-like"/>
    <property type="match status" value="1"/>
</dbReference>
<dbReference type="Pfam" id="PF12894">
    <property type="entry name" value="ANAPC4_WD40"/>
    <property type="match status" value="1"/>
</dbReference>
<keyword evidence="2" id="KW-0677">Repeat</keyword>
<keyword evidence="6" id="KW-1185">Reference proteome</keyword>
<dbReference type="Gene3D" id="2.130.10.10">
    <property type="entry name" value="YVTN repeat-like/Quinoprotein amine dehydrogenase"/>
    <property type="match status" value="2"/>
</dbReference>
<dbReference type="InterPro" id="IPR015943">
    <property type="entry name" value="WD40/YVTN_repeat-like_dom_sf"/>
</dbReference>
<dbReference type="PROSITE" id="PS50294">
    <property type="entry name" value="WD_REPEATS_REGION"/>
    <property type="match status" value="2"/>
</dbReference>
<dbReference type="InterPro" id="IPR019775">
    <property type="entry name" value="WD40_repeat_CS"/>
</dbReference>
<dbReference type="PROSITE" id="PS00678">
    <property type="entry name" value="WD_REPEATS_1"/>
    <property type="match status" value="2"/>
</dbReference>
<feature type="repeat" description="WD" evidence="3">
    <location>
        <begin position="603"/>
        <end position="644"/>
    </location>
</feature>
<evidence type="ECO:0000256" key="2">
    <source>
        <dbReference type="ARBA" id="ARBA00022737"/>
    </source>
</evidence>
<accession>A0A0S7BK14</accession>
<dbReference type="CDD" id="cd00200">
    <property type="entry name" value="WD40"/>
    <property type="match status" value="1"/>
</dbReference>